<dbReference type="GO" id="GO:0008168">
    <property type="term" value="F:methyltransferase activity"/>
    <property type="evidence" value="ECO:0007669"/>
    <property type="project" value="UniProtKB-KW"/>
</dbReference>
<dbReference type="Proteomes" id="UP000254978">
    <property type="component" value="Unassembled WGS sequence"/>
</dbReference>
<dbReference type="AlphaFoldDB" id="A0A378TES3"/>
<dbReference type="Gene3D" id="3.40.50.150">
    <property type="entry name" value="Vaccinia Virus protein VP39"/>
    <property type="match status" value="1"/>
</dbReference>
<organism evidence="1 2">
    <name type="scientific">Mycolicibacterium tokaiense</name>
    <dbReference type="NCBI Taxonomy" id="39695"/>
    <lineage>
        <taxon>Bacteria</taxon>
        <taxon>Bacillati</taxon>
        <taxon>Actinomycetota</taxon>
        <taxon>Actinomycetes</taxon>
        <taxon>Mycobacteriales</taxon>
        <taxon>Mycobacteriaceae</taxon>
        <taxon>Mycolicibacterium</taxon>
    </lineage>
</organism>
<reference evidence="1 2" key="1">
    <citation type="submission" date="2018-06" db="EMBL/GenBank/DDBJ databases">
        <authorList>
            <consortium name="Pathogen Informatics"/>
            <person name="Doyle S."/>
        </authorList>
    </citation>
    <scope>NUCLEOTIDE SEQUENCE [LARGE SCALE GENOMIC DNA]</scope>
    <source>
        <strain evidence="1 2">NCTC10821</strain>
    </source>
</reference>
<dbReference type="OrthoDB" id="5498854at2"/>
<gene>
    <name evidence="1" type="ORF">NCTC10821_01834</name>
</gene>
<dbReference type="EMBL" id="UGQT01000001">
    <property type="protein sequence ID" value="STZ58323.1"/>
    <property type="molecule type" value="Genomic_DNA"/>
</dbReference>
<dbReference type="InterPro" id="IPR029063">
    <property type="entry name" value="SAM-dependent_MTases_sf"/>
</dbReference>
<evidence type="ECO:0000313" key="1">
    <source>
        <dbReference type="EMBL" id="STZ58323.1"/>
    </source>
</evidence>
<evidence type="ECO:0000313" key="2">
    <source>
        <dbReference type="Proteomes" id="UP000254978"/>
    </source>
</evidence>
<keyword evidence="2" id="KW-1185">Reference proteome</keyword>
<keyword evidence="1" id="KW-0808">Transferase</keyword>
<keyword evidence="1" id="KW-0489">Methyltransferase</keyword>
<name>A0A378TES3_9MYCO</name>
<sequence length="278" mass="30553">MHRPLGAITRGTTGRNRLRRCDRWMVHSPAVRTALESAADPLVVDLGYGALPVTTLELAARLPAVRPDVRVVGLEIDPERVQVARRHGTDVEFRVGGFELAGLRPVLVRAFNVLRQYPVEEVAGAWAIMQAGLAPGGLIVDGTCDELGRRCCWVLLDAQAPVSLTLACDPHHIERPSDLAERLPKVLIHHNIAGQPIHTLLAAADQAWAAAAGHGVFGPRVRWRAMLTALRDSGFPVEPQRRRLRDAVLTVPWSVVAPVRSLPSPEPRPARRPHRRPR</sequence>
<proteinExistence type="predicted"/>
<dbReference type="GO" id="GO:0032259">
    <property type="term" value="P:methylation"/>
    <property type="evidence" value="ECO:0007669"/>
    <property type="project" value="UniProtKB-KW"/>
</dbReference>
<dbReference type="RefSeq" id="WP_115278214.1">
    <property type="nucleotide sequence ID" value="NZ_UGQT01000001.1"/>
</dbReference>
<dbReference type="SUPFAM" id="SSF53335">
    <property type="entry name" value="S-adenosyl-L-methionine-dependent methyltransferases"/>
    <property type="match status" value="1"/>
</dbReference>
<protein>
    <submittedName>
        <fullName evidence="1">Putative methylase</fullName>
    </submittedName>
</protein>
<accession>A0A378TES3</accession>